<proteinExistence type="inferred from homology"/>
<comment type="similarity">
    <text evidence="1">Belongs to the gamma-glutamyltransferase family.</text>
</comment>
<keyword evidence="2" id="KW-0808">Transferase</keyword>
<dbReference type="AlphaFoldDB" id="N0E107"/>
<dbReference type="EMBL" id="CAIZ01000130">
    <property type="protein sequence ID" value="CCH70567.1"/>
    <property type="molecule type" value="Genomic_DNA"/>
</dbReference>
<dbReference type="Pfam" id="PF01019">
    <property type="entry name" value="G_glu_transpept"/>
    <property type="match status" value="1"/>
</dbReference>
<evidence type="ECO:0000313" key="5">
    <source>
        <dbReference type="EMBL" id="CCH70567.1"/>
    </source>
</evidence>
<keyword evidence="6" id="KW-1185">Reference proteome</keyword>
<dbReference type="InterPro" id="IPR051792">
    <property type="entry name" value="GGT_bact"/>
</dbReference>
<dbReference type="Proteomes" id="UP000013167">
    <property type="component" value="Unassembled WGS sequence"/>
</dbReference>
<dbReference type="HOGENOM" id="CLU_014813_0_3_11"/>
<keyword evidence="4" id="KW-0865">Zymogen</keyword>
<evidence type="ECO:0000313" key="6">
    <source>
        <dbReference type="Proteomes" id="UP000013167"/>
    </source>
</evidence>
<dbReference type="MEROPS" id="T03.013"/>
<dbReference type="eggNOG" id="COG0405">
    <property type="taxonomic scope" value="Bacteria"/>
</dbReference>
<dbReference type="InterPro" id="IPR029055">
    <property type="entry name" value="Ntn_hydrolases_N"/>
</dbReference>
<dbReference type="PANTHER" id="PTHR43199">
    <property type="entry name" value="GLUTATHIONE HYDROLASE"/>
    <property type="match status" value="1"/>
</dbReference>
<gene>
    <name evidence="5" type="ORF">BN10_60001</name>
</gene>
<sequence>MAVAAALAAMSCEPGIVSLGAGAFISIWGEGQEPVVIDGNVEMPGRGLDPDRFGRGVAEVTFAYGGGVTMYGGHGSVATPGALPACQQAIEQRGLAGWADVVAPSAAACRAGYPIGGAAATYLGHTAQPLFGLDPEALAIVTRPDCTPLQAGDISTNHPLAEVLDLVARDGSSVMTIGEVGRALVADMAAHDGLITARDLAEYDPAVRVPVRRRIGDWEFAINPPPSVGGPMLAVMLGEMAKRTPDGRAPRDWADIIEVQRAVLSYRLAVHDVARDLEAQGHELLLSVDRHGLAGLPTSASTANVSAVDSDGLSCAITVSSGYGAGITIPGTGMILNNALGEPELNRLGLHQLAPGTRLASNMAPTTGRTTDGRVLAIGSPGADRITTALMQVLVQGCLRDADLQSAIEAPRVHVSFAPDGTARVEHESDPAIELAARSLGLASTDHGPMSMYFGGVGAAYRAADGRLEAAGDPRRAAEVALLP</sequence>
<dbReference type="STRING" id="1193181.BN10_60001"/>
<reference evidence="5 6" key="1">
    <citation type="journal article" date="2013" name="ISME J.">
        <title>A metabolic model for members of the genus Tetrasphaera involved in enhanced biological phosphorus removal.</title>
        <authorList>
            <person name="Kristiansen R."/>
            <person name="Nguyen H.T.T."/>
            <person name="Saunders A.M."/>
            <person name="Nielsen J.L."/>
            <person name="Wimmer R."/>
            <person name="Le V.Q."/>
            <person name="McIlroy S.J."/>
            <person name="Petrovski S."/>
            <person name="Seviour R.J."/>
            <person name="Calteau A."/>
            <person name="Nielsen K.L."/>
            <person name="Nielsen P.H."/>
        </authorList>
    </citation>
    <scope>NUCLEOTIDE SEQUENCE [LARGE SCALE GENOMIC DNA]</scope>
    <source>
        <strain evidence="5 6">Lp2</strain>
    </source>
</reference>
<dbReference type="PRINTS" id="PR01210">
    <property type="entry name" value="GGTRANSPTASE"/>
</dbReference>
<dbReference type="PANTHER" id="PTHR43199:SF1">
    <property type="entry name" value="GLUTATHIONE HYDROLASE PROENZYME"/>
    <property type="match status" value="1"/>
</dbReference>
<dbReference type="GO" id="GO:0016787">
    <property type="term" value="F:hydrolase activity"/>
    <property type="evidence" value="ECO:0007669"/>
    <property type="project" value="UniProtKB-KW"/>
</dbReference>
<dbReference type="InterPro" id="IPR043137">
    <property type="entry name" value="GGT_ssub_C"/>
</dbReference>
<dbReference type="GO" id="GO:0016740">
    <property type="term" value="F:transferase activity"/>
    <property type="evidence" value="ECO:0007669"/>
    <property type="project" value="UniProtKB-KW"/>
</dbReference>
<organism evidence="5 6">
    <name type="scientific">Phycicoccus elongatus Lp2</name>
    <dbReference type="NCBI Taxonomy" id="1193181"/>
    <lineage>
        <taxon>Bacteria</taxon>
        <taxon>Bacillati</taxon>
        <taxon>Actinomycetota</taxon>
        <taxon>Actinomycetes</taxon>
        <taxon>Micrococcales</taxon>
        <taxon>Intrasporangiaceae</taxon>
        <taxon>Phycicoccus</taxon>
    </lineage>
</organism>
<dbReference type="Gene3D" id="3.60.20.40">
    <property type="match status" value="1"/>
</dbReference>
<keyword evidence="3" id="KW-0378">Hydrolase</keyword>
<name>N0E107_9MICO</name>
<evidence type="ECO:0000256" key="3">
    <source>
        <dbReference type="ARBA" id="ARBA00022801"/>
    </source>
</evidence>
<evidence type="ECO:0000256" key="4">
    <source>
        <dbReference type="ARBA" id="ARBA00023145"/>
    </source>
</evidence>
<accession>N0E107</accession>
<evidence type="ECO:0000256" key="1">
    <source>
        <dbReference type="ARBA" id="ARBA00009381"/>
    </source>
</evidence>
<comment type="caution">
    <text evidence="5">The sequence shown here is derived from an EMBL/GenBank/DDBJ whole genome shotgun (WGS) entry which is preliminary data.</text>
</comment>
<evidence type="ECO:0000256" key="2">
    <source>
        <dbReference type="ARBA" id="ARBA00022679"/>
    </source>
</evidence>
<dbReference type="SUPFAM" id="SSF56235">
    <property type="entry name" value="N-terminal nucleophile aminohydrolases (Ntn hydrolases)"/>
    <property type="match status" value="1"/>
</dbReference>
<protein>
    <submittedName>
        <fullName evidence="5">Gamma-glutamyltranspeptidase</fullName>
    </submittedName>
</protein>